<protein>
    <submittedName>
        <fullName evidence="1">Unannotated protein</fullName>
    </submittedName>
</protein>
<reference evidence="1" key="1">
    <citation type="submission" date="2020-05" db="EMBL/GenBank/DDBJ databases">
        <authorList>
            <person name="Chiriac C."/>
            <person name="Salcher M."/>
            <person name="Ghai R."/>
            <person name="Kavagutti S V."/>
        </authorList>
    </citation>
    <scope>NUCLEOTIDE SEQUENCE</scope>
</reference>
<dbReference type="EMBL" id="CAFBMH010000143">
    <property type="protein sequence ID" value="CAB4931279.1"/>
    <property type="molecule type" value="Genomic_DNA"/>
</dbReference>
<gene>
    <name evidence="1" type="ORF">UFOPK3139_01884</name>
    <name evidence="2" type="ORF">UFOPK3543_02672</name>
</gene>
<organism evidence="1">
    <name type="scientific">freshwater metagenome</name>
    <dbReference type="NCBI Taxonomy" id="449393"/>
    <lineage>
        <taxon>unclassified sequences</taxon>
        <taxon>metagenomes</taxon>
        <taxon>ecological metagenomes</taxon>
    </lineage>
</organism>
<proteinExistence type="predicted"/>
<evidence type="ECO:0000313" key="1">
    <source>
        <dbReference type="EMBL" id="CAB4833777.1"/>
    </source>
</evidence>
<accession>A0A6J7ALV8</accession>
<name>A0A6J7ALV8_9ZZZZ</name>
<sequence length="37" mass="4109">MTFPFNVVERNGWGEFVADPADAHALTHAVQALLARR</sequence>
<dbReference type="EMBL" id="CAFABA010000081">
    <property type="protein sequence ID" value="CAB4833777.1"/>
    <property type="molecule type" value="Genomic_DNA"/>
</dbReference>
<dbReference type="AlphaFoldDB" id="A0A6J7ALV8"/>
<evidence type="ECO:0000313" key="2">
    <source>
        <dbReference type="EMBL" id="CAB4931279.1"/>
    </source>
</evidence>